<evidence type="ECO:0000256" key="1">
    <source>
        <dbReference type="PROSITE-ProRule" id="PRU00221"/>
    </source>
</evidence>
<dbReference type="PANTHER" id="PTHR19879">
    <property type="entry name" value="TRANSCRIPTION INITIATION FACTOR TFIID"/>
    <property type="match status" value="1"/>
</dbReference>
<dbReference type="Pfam" id="PF00400">
    <property type="entry name" value="WD40"/>
    <property type="match status" value="2"/>
</dbReference>
<dbReference type="KEGG" id="gog:C1280_22935"/>
<feature type="domain" description="RNA polymerase sigma-70 region 2" evidence="4">
    <location>
        <begin position="69"/>
        <end position="133"/>
    </location>
</feature>
<dbReference type="Gene3D" id="1.10.1740.10">
    <property type="match status" value="1"/>
</dbReference>
<dbReference type="InterPro" id="IPR011047">
    <property type="entry name" value="Quinoprotein_ADH-like_sf"/>
</dbReference>
<evidence type="ECO:0000313" key="7">
    <source>
        <dbReference type="Proteomes" id="UP000245802"/>
    </source>
</evidence>
<keyword evidence="3" id="KW-0812">Transmembrane</keyword>
<dbReference type="Gene3D" id="1.10.10.10">
    <property type="entry name" value="Winged helix-like DNA-binding domain superfamily/Winged helix DNA-binding domain"/>
    <property type="match status" value="1"/>
</dbReference>
<reference evidence="6 7" key="1">
    <citation type="submission" date="2018-01" db="EMBL/GenBank/DDBJ databases">
        <title>G. obscuriglobus.</title>
        <authorList>
            <person name="Franke J."/>
            <person name="Blomberg W."/>
            <person name="Selmecki A."/>
        </authorList>
    </citation>
    <scope>NUCLEOTIDE SEQUENCE [LARGE SCALE GENOMIC DNA]</scope>
    <source>
        <strain evidence="6 7">DSM 5831</strain>
    </source>
</reference>
<evidence type="ECO:0000313" key="6">
    <source>
        <dbReference type="EMBL" id="AWM39568.1"/>
    </source>
</evidence>
<gene>
    <name evidence="6" type="ORF">C1280_22935</name>
</gene>
<dbReference type="CDD" id="cd06171">
    <property type="entry name" value="Sigma70_r4"/>
    <property type="match status" value="1"/>
</dbReference>
<dbReference type="PROSITE" id="PS50082">
    <property type="entry name" value="WD_REPEATS_2"/>
    <property type="match status" value="2"/>
</dbReference>
<dbReference type="InterPro" id="IPR015943">
    <property type="entry name" value="WD40/YVTN_repeat-like_dom_sf"/>
</dbReference>
<dbReference type="OrthoDB" id="284679at2"/>
<dbReference type="InterPro" id="IPR011659">
    <property type="entry name" value="WD40"/>
</dbReference>
<dbReference type="InterPro" id="IPR014284">
    <property type="entry name" value="RNA_pol_sigma-70_dom"/>
</dbReference>
<dbReference type="InterPro" id="IPR013249">
    <property type="entry name" value="RNA_pol_sigma70_r4_t2"/>
</dbReference>
<feature type="transmembrane region" description="Helical" evidence="3">
    <location>
        <begin position="222"/>
        <end position="243"/>
    </location>
</feature>
<name>A0A2Z3H1F9_9BACT</name>
<dbReference type="GO" id="GO:0016987">
    <property type="term" value="F:sigma factor activity"/>
    <property type="evidence" value="ECO:0007669"/>
    <property type="project" value="InterPro"/>
</dbReference>
<dbReference type="InterPro" id="IPR013324">
    <property type="entry name" value="RNA_pol_sigma_r3/r4-like"/>
</dbReference>
<dbReference type="InterPro" id="IPR001680">
    <property type="entry name" value="WD40_rpt"/>
</dbReference>
<dbReference type="EMBL" id="CP025958">
    <property type="protein sequence ID" value="AWM39568.1"/>
    <property type="molecule type" value="Genomic_DNA"/>
</dbReference>
<dbReference type="Proteomes" id="UP000245802">
    <property type="component" value="Chromosome"/>
</dbReference>
<dbReference type="SMART" id="SM00320">
    <property type="entry name" value="WD40"/>
    <property type="match status" value="9"/>
</dbReference>
<dbReference type="SMART" id="SM00564">
    <property type="entry name" value="PQQ"/>
    <property type="match status" value="3"/>
</dbReference>
<feature type="region of interest" description="Disordered" evidence="2">
    <location>
        <begin position="579"/>
        <end position="598"/>
    </location>
</feature>
<dbReference type="InterPro" id="IPR013325">
    <property type="entry name" value="RNA_pol_sigma_r2"/>
</dbReference>
<dbReference type="SUPFAM" id="SSF88659">
    <property type="entry name" value="Sigma3 and sigma4 domains of RNA polymerase sigma factors"/>
    <property type="match status" value="1"/>
</dbReference>
<dbReference type="PROSITE" id="PS50294">
    <property type="entry name" value="WD_REPEATS_REGION"/>
    <property type="match status" value="1"/>
</dbReference>
<dbReference type="SUPFAM" id="SSF50969">
    <property type="entry name" value="YVTN repeat-like/Quinoprotein amine dehydrogenase"/>
    <property type="match status" value="1"/>
</dbReference>
<dbReference type="SUPFAM" id="SSF88946">
    <property type="entry name" value="Sigma2 domain of RNA polymerase sigma factors"/>
    <property type="match status" value="1"/>
</dbReference>
<dbReference type="Pfam" id="PF07676">
    <property type="entry name" value="PD40"/>
    <property type="match status" value="1"/>
</dbReference>
<keyword evidence="3" id="KW-1133">Transmembrane helix</keyword>
<dbReference type="InterPro" id="IPR036388">
    <property type="entry name" value="WH-like_DNA-bd_sf"/>
</dbReference>
<evidence type="ECO:0000256" key="3">
    <source>
        <dbReference type="SAM" id="Phobius"/>
    </source>
</evidence>
<dbReference type="GO" id="GO:0005829">
    <property type="term" value="C:cytosol"/>
    <property type="evidence" value="ECO:0007669"/>
    <property type="project" value="UniProtKB-ARBA"/>
</dbReference>
<dbReference type="GO" id="GO:0003677">
    <property type="term" value="F:DNA binding"/>
    <property type="evidence" value="ECO:0007669"/>
    <property type="project" value="InterPro"/>
</dbReference>
<feature type="repeat" description="WD" evidence="1">
    <location>
        <begin position="1000"/>
        <end position="1041"/>
    </location>
</feature>
<proteinExistence type="predicted"/>
<dbReference type="Pfam" id="PF08281">
    <property type="entry name" value="Sigma70_r4_2"/>
    <property type="match status" value="1"/>
</dbReference>
<sequence>MIAHFLHQFAGRRANNDGTGRSPKGAAMSATAVRRVVSRLQPGGALTDAELVLAIGAPGTSREAAFAELVGRYGPMVLGVCRRVLGDAHAAEDAFQAVFLVLARKAELVRPPGAVGGWLYGVAVRTARKAKVAAARRRRYEMAVITPANVDGRCVAGALDHTELRAVIDEELAALPETHRAAIVLCDLQGKTRAEAACELGRAEGTVASWLARGRKALAVRLARRGVALPAAGLLAVAVPFVVSAELSSVAVGTLAGRGASPFVLALAESVMKSFAFAPKKLFAGACAVGALLAAVATAAAWPGRPPVPDLPATPPTAVAAPVPKPEAGSNGFLDHDGRIHSVSYAPGGKAFVSVGGGRAVVWEAGTQKRRFSVPAEFAAFSADGKSLFVLAEDEFRTLDAGTGKVQATKKRDKPEAIYRGTTAAFTADGSKWVEFDGNVHHLRGDFKGGAPALAGQRVSTRDEYKRIFGRGGAFSPDGTRFAGIHWKHAPEDANGVLSVWDAVTGVRTGALALPNSEAPAFSFAWSPDGTELAVGRYSVEVYDAKTLKLSRRFDAGWEEMTGRFSALAWSPDGKRLAAGRRVERSTSPPGRTGGVITGDTANVQLLDARTGAELQWFDGFPDNLPVMSLAFSPDGKRIVCGAGNFPDVIGFDPPAGAKTLRVLNVEEPSVRGMRGVAFGPDGSRYIVFRDGIIEVFDAATGKPLYTAGGEAGCLLADNGLVVLEPRLISLYDARGHRTAGRRPPNTKAKWEHAVFSPDGKRYALHFGQNVRVYDIATGAEAFWLEGQLEASGMSSGHQIAPTVQFTDDGKGLIVSRVKLTADGPLGAGVWSATDGKRLDTFVPNGKEQMEWAVPAPSGGTVAISFGTRVEIWATGNGAKNPVHRFASSWRVDSLAYSPDGTRIAVGSRKEVGGDGGKANRVRETVIQVFNATTGKEQHRFAERAVGRDCAALHLAFAPNGNQLLAGFSAAVGPGGAVKLYDVTPPAPAVAQDWAEVATLTDLKGNVNGVAVSPDGKLLAATDHMGMIAVWDAKTRKVLATVNRATKGAYGVAFSRDNKHLAVGSDTGVLGYELPGTKLAAWSENNVKFGRVSEVAFSPDGTRLAATDGYVTRVRSLAGKELWSFQSHPRPKGESVARRIAPAWSPDGKWLAVPSKGQDSGAWGVSLSPKGEGAPTRVLTGPKAPVTCVAWAPDGSFFVAGDEDGTVIAWDAKTDKEIWRRTFHGRDMPAGRVHALAVSPADGTVAAAVDMLSGMCPQRVVLLAPRDGEAVASGLWRMAPVTSVAWAPDGRSFVAGYGVSEFERLPAGGGAGAVVVWGRKP</sequence>
<feature type="domain" description="RNA polymerase sigma factor 70 region 4 type 2" evidence="5">
    <location>
        <begin position="167"/>
        <end position="218"/>
    </location>
</feature>
<evidence type="ECO:0008006" key="8">
    <source>
        <dbReference type="Google" id="ProtNLM"/>
    </source>
</evidence>
<dbReference type="GO" id="GO:0006352">
    <property type="term" value="P:DNA-templated transcription initiation"/>
    <property type="evidence" value="ECO:0007669"/>
    <property type="project" value="InterPro"/>
</dbReference>
<evidence type="ECO:0000259" key="4">
    <source>
        <dbReference type="Pfam" id="PF04542"/>
    </source>
</evidence>
<keyword evidence="1" id="KW-0853">WD repeat</keyword>
<dbReference type="SUPFAM" id="SSF50998">
    <property type="entry name" value="Quinoprotein alcohol dehydrogenase-like"/>
    <property type="match status" value="2"/>
</dbReference>
<evidence type="ECO:0000259" key="5">
    <source>
        <dbReference type="Pfam" id="PF08281"/>
    </source>
</evidence>
<protein>
    <recommendedName>
        <fullName evidence="8">RNA polymerase sigma factor</fullName>
    </recommendedName>
</protein>
<keyword evidence="7" id="KW-1185">Reference proteome</keyword>
<organism evidence="6 7">
    <name type="scientific">Gemmata obscuriglobus</name>
    <dbReference type="NCBI Taxonomy" id="114"/>
    <lineage>
        <taxon>Bacteria</taxon>
        <taxon>Pseudomonadati</taxon>
        <taxon>Planctomycetota</taxon>
        <taxon>Planctomycetia</taxon>
        <taxon>Gemmatales</taxon>
        <taxon>Gemmataceae</taxon>
        <taxon>Gemmata</taxon>
    </lineage>
</organism>
<keyword evidence="3" id="KW-0472">Membrane</keyword>
<dbReference type="NCBIfam" id="TIGR02937">
    <property type="entry name" value="sigma70-ECF"/>
    <property type="match status" value="1"/>
</dbReference>
<dbReference type="Pfam" id="PF04542">
    <property type="entry name" value="Sigma70_r2"/>
    <property type="match status" value="1"/>
</dbReference>
<evidence type="ECO:0000256" key="2">
    <source>
        <dbReference type="SAM" id="MobiDB-lite"/>
    </source>
</evidence>
<dbReference type="Gene3D" id="2.130.10.10">
    <property type="entry name" value="YVTN repeat-like/Quinoprotein amine dehydrogenase"/>
    <property type="match status" value="6"/>
</dbReference>
<dbReference type="InterPro" id="IPR007627">
    <property type="entry name" value="RNA_pol_sigma70_r2"/>
</dbReference>
<dbReference type="PANTHER" id="PTHR19879:SF9">
    <property type="entry name" value="TRANSCRIPTION INITIATION FACTOR TFIID SUBUNIT 5"/>
    <property type="match status" value="1"/>
</dbReference>
<feature type="transmembrane region" description="Helical" evidence="3">
    <location>
        <begin position="282"/>
        <end position="302"/>
    </location>
</feature>
<accession>A0A2Z3H1F9</accession>
<feature type="repeat" description="WD" evidence="1">
    <location>
        <begin position="1179"/>
        <end position="1220"/>
    </location>
</feature>
<dbReference type="InterPro" id="IPR011044">
    <property type="entry name" value="Quino_amine_DH_bsu"/>
</dbReference>
<dbReference type="InterPro" id="IPR018391">
    <property type="entry name" value="PQQ_b-propeller_rpt"/>
</dbReference>